<evidence type="ECO:0000313" key="1">
    <source>
        <dbReference type="EMBL" id="HHX99691.1"/>
    </source>
</evidence>
<dbReference type="AlphaFoldDB" id="A0A832R8T3"/>
<name>A0A832R8T3_9BACT</name>
<evidence type="ECO:0000313" key="2">
    <source>
        <dbReference type="Proteomes" id="UP000576550"/>
    </source>
</evidence>
<sequence length="55" mass="6686">MENDKIKEKIFLIQKYFKIMKESSLTNQWELYRVAHKAMLEESLKLQKLLSKNNL</sequence>
<comment type="caution">
    <text evidence="1">The sequence shown here is derived from an EMBL/GenBank/DDBJ whole genome shotgun (WGS) entry which is preliminary data.</text>
</comment>
<proteinExistence type="predicted"/>
<accession>A0A832R8T3</accession>
<reference evidence="1 2" key="1">
    <citation type="journal article" date="2020" name="Biotechnol. Biofuels">
        <title>New insights from the biogas microbiome by comprehensive genome-resolved metagenomics of nearly 1600 species originating from multiple anaerobic digesters.</title>
        <authorList>
            <person name="Campanaro S."/>
            <person name="Treu L."/>
            <person name="Rodriguez-R L.M."/>
            <person name="Kovalovszki A."/>
            <person name="Ziels R.M."/>
            <person name="Maus I."/>
            <person name="Zhu X."/>
            <person name="Kougias P.G."/>
            <person name="Basile A."/>
            <person name="Luo G."/>
            <person name="Schluter A."/>
            <person name="Konstantinidis K.T."/>
            <person name="Angelidaki I."/>
        </authorList>
    </citation>
    <scope>NUCLEOTIDE SEQUENCE [LARGE SCALE GENOMIC DNA]</scope>
    <source>
        <strain evidence="1">AS05jafATM_89</strain>
    </source>
</reference>
<protein>
    <submittedName>
        <fullName evidence="1">Uncharacterized protein</fullName>
    </submittedName>
</protein>
<organism evidence="1 2">
    <name type="scientific">Candidatus Dojkabacteria bacterium</name>
    <dbReference type="NCBI Taxonomy" id="2099670"/>
    <lineage>
        <taxon>Bacteria</taxon>
        <taxon>Candidatus Dojkabacteria</taxon>
    </lineage>
</organism>
<gene>
    <name evidence="1" type="ORF">GX533_03410</name>
</gene>
<dbReference type="Proteomes" id="UP000576550">
    <property type="component" value="Unassembled WGS sequence"/>
</dbReference>
<dbReference type="EMBL" id="DUTP01000006">
    <property type="protein sequence ID" value="HHX99691.1"/>
    <property type="molecule type" value="Genomic_DNA"/>
</dbReference>